<evidence type="ECO:0000313" key="5">
    <source>
        <dbReference type="Proteomes" id="UP000019249"/>
    </source>
</evidence>
<dbReference type="InterPro" id="IPR027417">
    <property type="entry name" value="P-loop_NTPase"/>
</dbReference>
<evidence type="ECO:0000256" key="1">
    <source>
        <dbReference type="ARBA" id="ARBA00022741"/>
    </source>
</evidence>
<organism evidence="4 5">
    <name type="scientific">Listeria floridensis FSL S10-1187</name>
    <dbReference type="NCBI Taxonomy" id="1265817"/>
    <lineage>
        <taxon>Bacteria</taxon>
        <taxon>Bacillati</taxon>
        <taxon>Bacillota</taxon>
        <taxon>Bacilli</taxon>
        <taxon>Bacillales</taxon>
        <taxon>Listeriaceae</taxon>
        <taxon>Listeria</taxon>
    </lineage>
</organism>
<keyword evidence="2 4" id="KW-0067">ATP-binding</keyword>
<keyword evidence="5" id="KW-1185">Reference proteome</keyword>
<dbReference type="PANTHER" id="PTHR42855">
    <property type="entry name" value="ABC TRANSPORTER ATP-BINDING SUBUNIT"/>
    <property type="match status" value="1"/>
</dbReference>
<dbReference type="Gene3D" id="3.40.50.300">
    <property type="entry name" value="P-loop containing nucleotide triphosphate hydrolases"/>
    <property type="match status" value="2"/>
</dbReference>
<sequence length="234" mass="26134">MFSIEIQNLTKEIGARTLFEIKELRVKQGARIGIVGQNGVGKTTLLEILAGETDPETGSVQLSGSTGFIKQIQPEDDRLSGGEKTRKLIQTVLRKRPAILFADEPTSNLDTASAKHVIRDFKHFSGTLVMISHDRDFLDAVCNEIWELENETITVFKGNYSAYSAEKKKQLAEKQKAYAENVAEKRKLQSAISHRKQIAGSMESSQAKLMKKGMTRKEIAYGNMYKGQQQKKPA</sequence>
<evidence type="ECO:0000259" key="3">
    <source>
        <dbReference type="PROSITE" id="PS50893"/>
    </source>
</evidence>
<feature type="domain" description="ABC transporter" evidence="3">
    <location>
        <begin position="4"/>
        <end position="175"/>
    </location>
</feature>
<dbReference type="CDD" id="cd03221">
    <property type="entry name" value="ABCF_EF-3"/>
    <property type="match status" value="1"/>
</dbReference>
<reference evidence="4 5" key="1">
    <citation type="journal article" date="2014" name="Int. J. Syst. Evol. Microbiol.">
        <title>Listeria floridensis sp. nov., Listeria aquatica sp. nov., Listeria cornellensis sp. nov., Listeria riparia sp. nov. and Listeria grandensis sp. nov., from agricultural and natural environments.</title>
        <authorList>
            <person name="den Bakker H.C."/>
            <person name="Warchocki S."/>
            <person name="Wright E.M."/>
            <person name="Allred A.F."/>
            <person name="Ahlstrom C."/>
            <person name="Manuel C.S."/>
            <person name="Stasiewicz M.J."/>
            <person name="Burrell A."/>
            <person name="Roof S."/>
            <person name="Strawn L."/>
            <person name="Fortes E.D."/>
            <person name="Nightingale K.K."/>
            <person name="Kephart D."/>
            <person name="Wiedmann M."/>
        </authorList>
    </citation>
    <scope>NUCLEOTIDE SEQUENCE [LARGE SCALE GENOMIC DNA]</scope>
    <source>
        <strain evidence="4 5">FSL S10-1187</strain>
    </source>
</reference>
<dbReference type="PROSITE" id="PS50893">
    <property type="entry name" value="ABC_TRANSPORTER_2"/>
    <property type="match status" value="1"/>
</dbReference>
<dbReference type="Pfam" id="PF00005">
    <property type="entry name" value="ABC_tran"/>
    <property type="match status" value="1"/>
</dbReference>
<dbReference type="Proteomes" id="UP000019249">
    <property type="component" value="Unassembled WGS sequence"/>
</dbReference>
<dbReference type="EMBL" id="AODF01000030">
    <property type="protein sequence ID" value="EUJ28029.1"/>
    <property type="molecule type" value="Genomic_DNA"/>
</dbReference>
<dbReference type="SMART" id="SM00382">
    <property type="entry name" value="AAA"/>
    <property type="match status" value="1"/>
</dbReference>
<evidence type="ECO:0000256" key="2">
    <source>
        <dbReference type="ARBA" id="ARBA00022840"/>
    </source>
</evidence>
<keyword evidence="1" id="KW-0547">Nucleotide-binding</keyword>
<protein>
    <submittedName>
        <fullName evidence="4">ABC transporter ATP-binding protein</fullName>
    </submittedName>
</protein>
<dbReference type="GO" id="GO:0005524">
    <property type="term" value="F:ATP binding"/>
    <property type="evidence" value="ECO:0007669"/>
    <property type="project" value="UniProtKB-KW"/>
</dbReference>
<proteinExistence type="predicted"/>
<accession>A0ABP3AVL2</accession>
<dbReference type="PANTHER" id="PTHR42855:SF2">
    <property type="entry name" value="DRUG RESISTANCE ABC TRANSPORTER,ATP-BINDING PROTEIN"/>
    <property type="match status" value="1"/>
</dbReference>
<dbReference type="Pfam" id="PF12848">
    <property type="entry name" value="ABC_tran_Xtn"/>
    <property type="match status" value="1"/>
</dbReference>
<name>A0ABP3AVL2_9LIST</name>
<dbReference type="InterPro" id="IPR003439">
    <property type="entry name" value="ABC_transporter-like_ATP-bd"/>
</dbReference>
<dbReference type="InterPro" id="IPR032781">
    <property type="entry name" value="ABC_tran_Xtn"/>
</dbReference>
<dbReference type="InterPro" id="IPR051309">
    <property type="entry name" value="ABCF_ATPase"/>
</dbReference>
<gene>
    <name evidence="4" type="ORF">MFLO_12741</name>
</gene>
<dbReference type="InterPro" id="IPR003593">
    <property type="entry name" value="AAA+_ATPase"/>
</dbReference>
<evidence type="ECO:0000313" key="4">
    <source>
        <dbReference type="EMBL" id="EUJ28029.1"/>
    </source>
</evidence>
<comment type="caution">
    <text evidence="4">The sequence shown here is derived from an EMBL/GenBank/DDBJ whole genome shotgun (WGS) entry which is preliminary data.</text>
</comment>
<dbReference type="SUPFAM" id="SSF52540">
    <property type="entry name" value="P-loop containing nucleoside triphosphate hydrolases"/>
    <property type="match status" value="1"/>
</dbReference>